<dbReference type="PANTHER" id="PTHR35293">
    <property type="entry name" value="EGG CELL-SECRETED PROTEIN 1.5"/>
    <property type="match status" value="1"/>
</dbReference>
<gene>
    <name evidence="11" type="ORF">D5086_0000107350</name>
</gene>
<organism evidence="11">
    <name type="scientific">Populus alba</name>
    <name type="common">White poplar</name>
    <dbReference type="NCBI Taxonomy" id="43335"/>
    <lineage>
        <taxon>Eukaryota</taxon>
        <taxon>Viridiplantae</taxon>
        <taxon>Streptophyta</taxon>
        <taxon>Embryophyta</taxon>
        <taxon>Tracheophyta</taxon>
        <taxon>Spermatophyta</taxon>
        <taxon>Magnoliopsida</taxon>
        <taxon>eudicotyledons</taxon>
        <taxon>Gunneridae</taxon>
        <taxon>Pentapetalae</taxon>
        <taxon>rosids</taxon>
        <taxon>fabids</taxon>
        <taxon>Malpighiales</taxon>
        <taxon>Salicaceae</taxon>
        <taxon>Saliceae</taxon>
        <taxon>Populus</taxon>
    </lineage>
</organism>
<evidence type="ECO:0000256" key="8">
    <source>
        <dbReference type="ARBA" id="ARBA00034484"/>
    </source>
</evidence>
<dbReference type="PANTHER" id="PTHR35293:SF10">
    <property type="entry name" value="EGG CELL-SECRETED PROTEIN 1.2-RELATED"/>
    <property type="match status" value="1"/>
</dbReference>
<dbReference type="GO" id="GO:0009567">
    <property type="term" value="P:double fertilization forming a zygote and endosperm"/>
    <property type="evidence" value="ECO:0007669"/>
    <property type="project" value="InterPro"/>
</dbReference>
<dbReference type="GO" id="GO:2000008">
    <property type="term" value="P:regulation of protein localization to cell surface"/>
    <property type="evidence" value="ECO:0007669"/>
    <property type="project" value="UniProtKB-ARBA"/>
</dbReference>
<reference evidence="11" key="1">
    <citation type="submission" date="2018-10" db="EMBL/GenBank/DDBJ databases">
        <title>Population genomic analysis revealed the cold adaptation of white poplar.</title>
        <authorList>
            <person name="Liu Y.-J."/>
        </authorList>
    </citation>
    <scope>NUCLEOTIDE SEQUENCE [LARGE SCALE GENOMIC DNA]</scope>
    <source>
        <strain evidence="11">PAL-ZL1</strain>
    </source>
</reference>
<keyword evidence="3" id="KW-0964">Secreted</keyword>
<evidence type="ECO:0000259" key="10">
    <source>
        <dbReference type="Pfam" id="PF05617"/>
    </source>
</evidence>
<dbReference type="STRING" id="43335.A0A4U5QHQ1"/>
<dbReference type="GO" id="GO:0080155">
    <property type="term" value="P:regulation of double fertilization forming a zygote and endosperm"/>
    <property type="evidence" value="ECO:0007669"/>
    <property type="project" value="UniProtKB-ARBA"/>
</dbReference>
<evidence type="ECO:0000313" key="11">
    <source>
        <dbReference type="EMBL" id="TKS08085.1"/>
    </source>
</evidence>
<evidence type="ECO:0000256" key="7">
    <source>
        <dbReference type="ARBA" id="ARBA00034457"/>
    </source>
</evidence>
<feature type="domain" description="Prolamin-like" evidence="10">
    <location>
        <begin position="50"/>
        <end position="114"/>
    </location>
</feature>
<sequence length="146" mass="15710">MAAFKNLALFLSLTLLISANISSAARDILINKPGFNSLSARLEDEGSLVECWNALVEIKSCTNEIFLFFMNGQADIGPDCCRAIHTITHNCWPAMFTSLGFSDEEGNILRGYCDASPNSPSIYFSPASAPSPLAAGAPAQYQPMLV</sequence>
<dbReference type="EMBL" id="RCHU01000306">
    <property type="protein sequence ID" value="TKS08085.1"/>
    <property type="molecule type" value="Genomic_DNA"/>
</dbReference>
<proteinExistence type="inferred from homology"/>
<evidence type="ECO:0000256" key="4">
    <source>
        <dbReference type="ARBA" id="ARBA00022729"/>
    </source>
</evidence>
<evidence type="ECO:0000256" key="5">
    <source>
        <dbReference type="ARBA" id="ARBA00023279"/>
    </source>
</evidence>
<evidence type="ECO:0000256" key="9">
    <source>
        <dbReference type="SAM" id="SignalP"/>
    </source>
</evidence>
<keyword evidence="5" id="KW-0278">Fertilization</keyword>
<dbReference type="GO" id="GO:0031410">
    <property type="term" value="C:cytoplasmic vesicle"/>
    <property type="evidence" value="ECO:0007669"/>
    <property type="project" value="UniProtKB-SubCell"/>
</dbReference>
<keyword evidence="4 9" id="KW-0732">Signal</keyword>
<dbReference type="AlphaFoldDB" id="A0A4U5QHQ1"/>
<feature type="chain" id="PRO_5020481598" description="Prolamin-like domain-containing protein" evidence="9">
    <location>
        <begin position="25"/>
        <end position="146"/>
    </location>
</feature>
<protein>
    <recommendedName>
        <fullName evidence="10">Prolamin-like domain-containing protein</fullName>
    </recommendedName>
</protein>
<dbReference type="GO" id="GO:0005576">
    <property type="term" value="C:extracellular region"/>
    <property type="evidence" value="ECO:0007669"/>
    <property type="project" value="UniProtKB-SubCell"/>
</dbReference>
<evidence type="ECO:0000256" key="3">
    <source>
        <dbReference type="ARBA" id="ARBA00022525"/>
    </source>
</evidence>
<comment type="function">
    <text evidence="7">Involved in the regulation of gamete interactions during the double fertilization and to prevent multiple-pollen tube attraction; mediates the redistribution of the gamete fusogen HAP2/GCS1 to the cell surface after secretion upon sperm arrival.</text>
</comment>
<accession>A0A4U5QHQ1</accession>
<feature type="signal peptide" evidence="9">
    <location>
        <begin position="1"/>
        <end position="24"/>
    </location>
</feature>
<evidence type="ECO:0000256" key="2">
    <source>
        <dbReference type="ARBA" id="ARBA00004613"/>
    </source>
</evidence>
<dbReference type="Pfam" id="PF05617">
    <property type="entry name" value="Prolamin_like"/>
    <property type="match status" value="1"/>
</dbReference>
<comment type="similarity">
    <text evidence="8">Belongs to the plant egg cell-secreted peptide family.</text>
</comment>
<comment type="subcellular location">
    <subcellularLocation>
        <location evidence="1">Cytoplasmic vesicle</location>
    </subcellularLocation>
    <subcellularLocation>
        <location evidence="2">Secreted</location>
    </subcellularLocation>
</comment>
<comment type="caution">
    <text evidence="11">The sequence shown here is derived from an EMBL/GenBank/DDBJ whole genome shotgun (WGS) entry which is preliminary data.</text>
</comment>
<evidence type="ECO:0000256" key="1">
    <source>
        <dbReference type="ARBA" id="ARBA00004541"/>
    </source>
</evidence>
<evidence type="ECO:0000256" key="6">
    <source>
        <dbReference type="ARBA" id="ARBA00023329"/>
    </source>
</evidence>
<dbReference type="InterPro" id="IPR008502">
    <property type="entry name" value="Prolamin-like"/>
</dbReference>
<name>A0A4U5QHQ1_POPAL</name>
<keyword evidence="6" id="KW-0968">Cytoplasmic vesicle</keyword>
<dbReference type="InterPro" id="IPR044711">
    <property type="entry name" value="EC11-15"/>
</dbReference>